<keyword evidence="10 14" id="KW-0067">ATP-binding</keyword>
<dbReference type="EMBL" id="CP045700">
    <property type="protein sequence ID" value="QGA66913.1"/>
    <property type="molecule type" value="Genomic_DNA"/>
</dbReference>
<feature type="coiled-coil region" evidence="15">
    <location>
        <begin position="205"/>
        <end position="239"/>
    </location>
</feature>
<evidence type="ECO:0000256" key="10">
    <source>
        <dbReference type="ARBA" id="ARBA00022840"/>
    </source>
</evidence>
<feature type="transmembrane region" description="Helical" evidence="16">
    <location>
        <begin position="143"/>
        <end position="166"/>
    </location>
</feature>
<organism evidence="19 20">
    <name type="scientific">Vibrio algicola</name>
    <dbReference type="NCBI Taxonomy" id="2662262"/>
    <lineage>
        <taxon>Bacteria</taxon>
        <taxon>Pseudomonadati</taxon>
        <taxon>Pseudomonadota</taxon>
        <taxon>Gammaproteobacteria</taxon>
        <taxon>Vibrionales</taxon>
        <taxon>Vibrionaceae</taxon>
        <taxon>Vibrio</taxon>
    </lineage>
</organism>
<dbReference type="InterPro" id="IPR003594">
    <property type="entry name" value="HATPase_dom"/>
</dbReference>
<dbReference type="CDD" id="cd16917">
    <property type="entry name" value="HATPase_UhpB-NarQ-NarX-like"/>
    <property type="match status" value="1"/>
</dbReference>
<keyword evidence="6 14" id="KW-0808">Transferase</keyword>
<evidence type="ECO:0000256" key="6">
    <source>
        <dbReference type="ARBA" id="ARBA00022679"/>
    </source>
</evidence>
<evidence type="ECO:0000313" key="19">
    <source>
        <dbReference type="EMBL" id="QGA66913.1"/>
    </source>
</evidence>
<dbReference type="Gene3D" id="1.20.5.1930">
    <property type="match status" value="1"/>
</dbReference>
<dbReference type="SMART" id="SM00304">
    <property type="entry name" value="HAMP"/>
    <property type="match status" value="1"/>
</dbReference>
<dbReference type="Pfam" id="PF00672">
    <property type="entry name" value="HAMP"/>
    <property type="match status" value="1"/>
</dbReference>
<protein>
    <recommendedName>
        <fullName evidence="14">Sensor protein</fullName>
        <ecNumber evidence="14">2.7.13.3</ecNumber>
    </recommendedName>
</protein>
<dbReference type="Proteomes" id="UP000348942">
    <property type="component" value="Chromosome 2"/>
</dbReference>
<evidence type="ECO:0000256" key="5">
    <source>
        <dbReference type="ARBA" id="ARBA00022553"/>
    </source>
</evidence>
<dbReference type="SUPFAM" id="SSF158472">
    <property type="entry name" value="HAMP domain-like"/>
    <property type="match status" value="1"/>
</dbReference>
<feature type="domain" description="HAMP" evidence="18">
    <location>
        <begin position="168"/>
        <end position="220"/>
    </location>
</feature>
<dbReference type="GO" id="GO:0005886">
    <property type="term" value="C:plasma membrane"/>
    <property type="evidence" value="ECO:0007669"/>
    <property type="project" value="UniProtKB-SubCell"/>
</dbReference>
<dbReference type="SMART" id="SM00387">
    <property type="entry name" value="HATPase_c"/>
    <property type="match status" value="1"/>
</dbReference>
<keyword evidence="3 14" id="KW-1003">Cell membrane</keyword>
<dbReference type="SUPFAM" id="SSF55874">
    <property type="entry name" value="ATPase domain of HSP90 chaperone/DNA topoisomerase II/histidine kinase"/>
    <property type="match status" value="1"/>
</dbReference>
<name>A0A5Q0TI91_9VIBR</name>
<dbReference type="PROSITE" id="PS50109">
    <property type="entry name" value="HIS_KIN"/>
    <property type="match status" value="1"/>
</dbReference>
<dbReference type="InterPro" id="IPR036890">
    <property type="entry name" value="HATPase_C_sf"/>
</dbReference>
<dbReference type="Gene3D" id="3.30.565.10">
    <property type="entry name" value="Histidine kinase-like ATPase, C-terminal domain"/>
    <property type="match status" value="1"/>
</dbReference>
<dbReference type="GO" id="GO:0046983">
    <property type="term" value="F:protein dimerization activity"/>
    <property type="evidence" value="ECO:0007669"/>
    <property type="project" value="UniProtKB-UniRule"/>
</dbReference>
<evidence type="ECO:0000256" key="12">
    <source>
        <dbReference type="ARBA" id="ARBA00023012"/>
    </source>
</evidence>
<evidence type="ECO:0000259" key="18">
    <source>
        <dbReference type="PROSITE" id="PS50885"/>
    </source>
</evidence>
<evidence type="ECO:0000256" key="14">
    <source>
        <dbReference type="PIRNR" id="PIRNR003167"/>
    </source>
</evidence>
<keyword evidence="7 16" id="KW-0812">Transmembrane</keyword>
<comment type="catalytic activity">
    <reaction evidence="1 14">
        <text>ATP + protein L-histidine = ADP + protein N-phospho-L-histidine.</text>
        <dbReference type="EC" id="2.7.13.3"/>
    </reaction>
</comment>
<feature type="domain" description="Histidine kinase" evidence="17">
    <location>
        <begin position="360"/>
        <end position="559"/>
    </location>
</feature>
<dbReference type="AlphaFoldDB" id="A0A5Q0TI91"/>
<dbReference type="PANTHER" id="PTHR24421">
    <property type="entry name" value="NITRATE/NITRITE SENSOR PROTEIN NARX-RELATED"/>
    <property type="match status" value="1"/>
</dbReference>
<evidence type="ECO:0000256" key="4">
    <source>
        <dbReference type="ARBA" id="ARBA00022519"/>
    </source>
</evidence>
<dbReference type="InterPro" id="IPR011712">
    <property type="entry name" value="Sig_transdc_His_kin_sub3_dim/P"/>
</dbReference>
<sequence length="567" mass="64059">MARSIAKGLFYILFLVVLTTSTALLTLSYSLRDAEIVNVAGSLRMQSYRLAYDLTTDSSQLNQHIELFDQSLHSSAMKSLHGFLVPVDIQQQYVFIDQRWIQLKQLLVSPDRDRYLGQVQSLVKEIDHFVYALQEFSEAKLKLLAWVGGICLGLILLITISIVRFVRKKVVKPLAQLVEASQQIKHKNFSIELEMNNETELDVLAASYKNMANELENLYQGLESAVDKKTHQLQQANESLQILYDCSEALSSSRLSISDFQTILDSFDRVPGMVGSQLWIDEKGGGHTKLEAGGNSSTIWNSYPLEINGMHLGQLRWQHQTPDAEKVLMENIGRIFARALFFEHSQKQTEQLILMEERATIARELHDSLAQSLSYLKIQTTLLRRNLDQDFCQQRFVLSTEIVQEVDVVLSQAYTQLRELLSTFRLNIKEADFGEALNEMLVPLEAQSDALLVIDNQLLSIELDAQQQVHLLQFIREAVLNAIKHAQCDEIIVYCGVENGQITVSINDDGVGFDPTQPKPNHYGLSIMQERASRLSAQCEFNSQIGSGCEVKLSMNLESKGNENVSV</sequence>
<evidence type="ECO:0000256" key="1">
    <source>
        <dbReference type="ARBA" id="ARBA00000085"/>
    </source>
</evidence>
<comment type="subcellular location">
    <subcellularLocation>
        <location evidence="2">Cell inner membrane</location>
        <topology evidence="2">Multi-pass membrane protein</topology>
    </subcellularLocation>
</comment>
<dbReference type="PROSITE" id="PS50885">
    <property type="entry name" value="HAMP"/>
    <property type="match status" value="1"/>
</dbReference>
<keyword evidence="15" id="KW-0175">Coiled coil</keyword>
<evidence type="ECO:0000256" key="15">
    <source>
        <dbReference type="SAM" id="Coils"/>
    </source>
</evidence>
<evidence type="ECO:0000256" key="11">
    <source>
        <dbReference type="ARBA" id="ARBA00022989"/>
    </source>
</evidence>
<dbReference type="PANTHER" id="PTHR24421:SF10">
    <property type="entry name" value="NITRATE_NITRITE SENSOR PROTEIN NARQ"/>
    <property type="match status" value="1"/>
</dbReference>
<dbReference type="InterPro" id="IPR005467">
    <property type="entry name" value="His_kinase_dom"/>
</dbReference>
<dbReference type="GO" id="GO:0000155">
    <property type="term" value="F:phosphorelay sensor kinase activity"/>
    <property type="evidence" value="ECO:0007669"/>
    <property type="project" value="UniProtKB-UniRule"/>
</dbReference>
<keyword evidence="4 14" id="KW-0997">Cell inner membrane</keyword>
<dbReference type="InterPro" id="IPR016380">
    <property type="entry name" value="Sig_transdc_His_kin_NarX/NarQ"/>
</dbReference>
<keyword evidence="13 14" id="KW-0472">Membrane</keyword>
<evidence type="ECO:0000256" key="13">
    <source>
        <dbReference type="ARBA" id="ARBA00023136"/>
    </source>
</evidence>
<dbReference type="InterPro" id="IPR003660">
    <property type="entry name" value="HAMP_dom"/>
</dbReference>
<evidence type="ECO:0000259" key="17">
    <source>
        <dbReference type="PROSITE" id="PS50109"/>
    </source>
</evidence>
<keyword evidence="5" id="KW-0597">Phosphoprotein</keyword>
<evidence type="ECO:0000256" key="9">
    <source>
        <dbReference type="ARBA" id="ARBA00022777"/>
    </source>
</evidence>
<dbReference type="Gene3D" id="1.20.120.960">
    <property type="entry name" value="Histidine kinase NarX, sensor domain"/>
    <property type="match status" value="1"/>
</dbReference>
<evidence type="ECO:0000256" key="2">
    <source>
        <dbReference type="ARBA" id="ARBA00004429"/>
    </source>
</evidence>
<dbReference type="EC" id="2.7.13.3" evidence="14"/>
<keyword evidence="20" id="KW-1185">Reference proteome</keyword>
<keyword evidence="9 14" id="KW-0418">Kinase</keyword>
<evidence type="ECO:0000313" key="20">
    <source>
        <dbReference type="Proteomes" id="UP000348942"/>
    </source>
</evidence>
<dbReference type="Pfam" id="PF07730">
    <property type="entry name" value="HisKA_3"/>
    <property type="match status" value="1"/>
</dbReference>
<dbReference type="GO" id="GO:0005524">
    <property type="term" value="F:ATP binding"/>
    <property type="evidence" value="ECO:0007669"/>
    <property type="project" value="UniProtKB-UniRule"/>
</dbReference>
<feature type="transmembrane region" description="Helical" evidence="16">
    <location>
        <begin position="9"/>
        <end position="31"/>
    </location>
</feature>
<keyword evidence="11 16" id="KW-1133">Transmembrane helix</keyword>
<dbReference type="InterPro" id="IPR042295">
    <property type="entry name" value="NarX-like_N_sf"/>
</dbReference>
<evidence type="ECO:0000256" key="7">
    <source>
        <dbReference type="ARBA" id="ARBA00022692"/>
    </source>
</evidence>
<evidence type="ECO:0000256" key="3">
    <source>
        <dbReference type="ARBA" id="ARBA00022475"/>
    </source>
</evidence>
<proteinExistence type="predicted"/>
<keyword evidence="8 14" id="KW-0547">Nucleotide-binding</keyword>
<evidence type="ECO:0000256" key="16">
    <source>
        <dbReference type="SAM" id="Phobius"/>
    </source>
</evidence>
<gene>
    <name evidence="19" type="primary">narQ</name>
    <name evidence="19" type="ORF">GFB47_12575</name>
</gene>
<dbReference type="CDD" id="cd22899">
    <property type="entry name" value="NarQ_sensor"/>
    <property type="match status" value="1"/>
</dbReference>
<dbReference type="PIRSF" id="PIRSF003167">
    <property type="entry name" value="STHK_NarX/NarQ"/>
    <property type="match status" value="1"/>
</dbReference>
<dbReference type="InterPro" id="IPR029095">
    <property type="entry name" value="NarX-like_N"/>
</dbReference>
<keyword evidence="12 14" id="KW-0902">Two-component regulatory system</keyword>
<dbReference type="Pfam" id="PF13675">
    <property type="entry name" value="PilJ"/>
    <property type="match status" value="1"/>
</dbReference>
<accession>A0A5Q0TI91</accession>
<dbReference type="CDD" id="cd06225">
    <property type="entry name" value="HAMP"/>
    <property type="match status" value="1"/>
</dbReference>
<dbReference type="InterPro" id="IPR050482">
    <property type="entry name" value="Sensor_HK_TwoCompSys"/>
</dbReference>
<dbReference type="Pfam" id="PF02518">
    <property type="entry name" value="HATPase_c"/>
    <property type="match status" value="1"/>
</dbReference>
<dbReference type="NCBIfam" id="NF008184">
    <property type="entry name" value="PRK10935.1"/>
    <property type="match status" value="1"/>
</dbReference>
<evidence type="ECO:0000256" key="8">
    <source>
        <dbReference type="ARBA" id="ARBA00022741"/>
    </source>
</evidence>
<reference evidence="19 20" key="1">
    <citation type="submission" date="2019-10" db="EMBL/GenBank/DDBJ databases">
        <title>Vibrio sp. nov., isolated from Coralline algae surface.</title>
        <authorList>
            <person name="Geng Y."/>
            <person name="Zhang X."/>
        </authorList>
    </citation>
    <scope>NUCLEOTIDE SEQUENCE [LARGE SCALE GENOMIC DNA]</scope>
    <source>
        <strain evidence="19 20">SM1977</strain>
    </source>
</reference>
<dbReference type="Gene3D" id="6.10.340.10">
    <property type="match status" value="1"/>
</dbReference>